<keyword evidence="2" id="KW-1185">Reference proteome</keyword>
<evidence type="ECO:0000313" key="1">
    <source>
        <dbReference type="EMBL" id="RUT02252.1"/>
    </source>
</evidence>
<sequence>MPRKKNERADNDSPWKEVLEAYFPQAIQFFFPNTAKTIDWTRPHEFLDKEFQKIVRAAETGRLYTDKLVKVWDIKGKETWLLIHIEVQATVDDDFAERMYAYNQRIYQRFGKHPVSLAILCDDNPKWCPSQYKFKHPDTSFVFKFGVVKLLVYLQHWQDLENSENIFAIVVMAHLKMQQTEKLPQERKVWKLWLVRRLYEKGLL</sequence>
<comment type="caution">
    <text evidence="1">The sequence shown here is derived from an EMBL/GenBank/DDBJ whole genome shotgun (WGS) entry which is preliminary data.</text>
</comment>
<dbReference type="RefSeq" id="WP_325052234.1">
    <property type="nucleotide sequence ID" value="NZ_RSCL01000017.1"/>
</dbReference>
<gene>
    <name evidence="1" type="ORF">DSM106972_063270</name>
</gene>
<dbReference type="PANTHER" id="PTHR35586">
    <property type="entry name" value="SLL1691 PROTEIN"/>
    <property type="match status" value="1"/>
</dbReference>
<accession>A0A3S1AJE6</accession>
<dbReference type="AlphaFoldDB" id="A0A3S1AJE6"/>
<reference evidence="1" key="2">
    <citation type="journal article" date="2019" name="Genome Biol. Evol.">
        <title>Day and night: Metabolic profiles and evolutionary relationships of six axenic non-marine cyanobacteria.</title>
        <authorList>
            <person name="Will S.E."/>
            <person name="Henke P."/>
            <person name="Boedeker C."/>
            <person name="Huang S."/>
            <person name="Brinkmann H."/>
            <person name="Rohde M."/>
            <person name="Jarek M."/>
            <person name="Friedl T."/>
            <person name="Seufert S."/>
            <person name="Schumacher M."/>
            <person name="Overmann J."/>
            <person name="Neumann-Schaal M."/>
            <person name="Petersen J."/>
        </authorList>
    </citation>
    <scope>NUCLEOTIDE SEQUENCE [LARGE SCALE GENOMIC DNA]</scope>
    <source>
        <strain evidence="1">PCC 7102</strain>
    </source>
</reference>
<organism evidence="1 2">
    <name type="scientific">Dulcicalothrix desertica PCC 7102</name>
    <dbReference type="NCBI Taxonomy" id="232991"/>
    <lineage>
        <taxon>Bacteria</taxon>
        <taxon>Bacillati</taxon>
        <taxon>Cyanobacteriota</taxon>
        <taxon>Cyanophyceae</taxon>
        <taxon>Nostocales</taxon>
        <taxon>Calotrichaceae</taxon>
        <taxon>Dulcicalothrix</taxon>
    </lineage>
</organism>
<protein>
    <recommendedName>
        <fullName evidence="3">Transposase (putative) YhgA-like domain-containing protein</fullName>
    </recommendedName>
</protein>
<dbReference type="PANTHER" id="PTHR35586:SF1">
    <property type="entry name" value="SLL1691 PROTEIN"/>
    <property type="match status" value="1"/>
</dbReference>
<proteinExistence type="predicted"/>
<reference evidence="1" key="1">
    <citation type="submission" date="2018-12" db="EMBL/GenBank/DDBJ databases">
        <authorList>
            <person name="Will S."/>
            <person name="Neumann-Schaal M."/>
            <person name="Henke P."/>
        </authorList>
    </citation>
    <scope>NUCLEOTIDE SEQUENCE</scope>
    <source>
        <strain evidence="1">PCC 7102</strain>
    </source>
</reference>
<evidence type="ECO:0000313" key="2">
    <source>
        <dbReference type="Proteomes" id="UP000271624"/>
    </source>
</evidence>
<name>A0A3S1AJE6_9CYAN</name>
<dbReference type="EMBL" id="RSCL01000017">
    <property type="protein sequence ID" value="RUT02252.1"/>
    <property type="molecule type" value="Genomic_DNA"/>
</dbReference>
<dbReference type="Proteomes" id="UP000271624">
    <property type="component" value="Unassembled WGS sequence"/>
</dbReference>
<evidence type="ECO:0008006" key="3">
    <source>
        <dbReference type="Google" id="ProtNLM"/>
    </source>
</evidence>